<dbReference type="SFLD" id="SFLDF00565">
    <property type="entry name" value="hopanoid_C3-methyltransferase"/>
    <property type="match status" value="1"/>
</dbReference>
<keyword evidence="6" id="KW-0408">Iron</keyword>
<name>A0ABZ2LDQ9_9BACT</name>
<dbReference type="SFLD" id="SFLDS00029">
    <property type="entry name" value="Radical_SAM"/>
    <property type="match status" value="1"/>
</dbReference>
<keyword evidence="11" id="KW-1185">Reference proteome</keyword>
<dbReference type="InterPro" id="IPR034466">
    <property type="entry name" value="Methyltransferase_Class_B"/>
</dbReference>
<dbReference type="Pfam" id="PF04055">
    <property type="entry name" value="Radical_SAM"/>
    <property type="match status" value="1"/>
</dbReference>
<feature type="domain" description="B12-binding" evidence="8">
    <location>
        <begin position="8"/>
        <end position="141"/>
    </location>
</feature>
<dbReference type="InterPro" id="IPR013785">
    <property type="entry name" value="Aldolase_TIM"/>
</dbReference>
<dbReference type="Gene3D" id="3.40.50.280">
    <property type="entry name" value="Cobalamin-binding domain"/>
    <property type="match status" value="1"/>
</dbReference>
<keyword evidence="2 10" id="KW-0489">Methyltransferase</keyword>
<keyword evidence="3" id="KW-0808">Transferase</keyword>
<evidence type="ECO:0000313" key="11">
    <source>
        <dbReference type="Proteomes" id="UP001374803"/>
    </source>
</evidence>
<dbReference type="EMBL" id="CP089983">
    <property type="protein sequence ID" value="WXB09069.1"/>
    <property type="molecule type" value="Genomic_DNA"/>
</dbReference>
<evidence type="ECO:0000313" key="10">
    <source>
        <dbReference type="EMBL" id="WXB09069.1"/>
    </source>
</evidence>
<organism evidence="10 11">
    <name type="scientific">Pendulispora rubella</name>
    <dbReference type="NCBI Taxonomy" id="2741070"/>
    <lineage>
        <taxon>Bacteria</taxon>
        <taxon>Pseudomonadati</taxon>
        <taxon>Myxococcota</taxon>
        <taxon>Myxococcia</taxon>
        <taxon>Myxococcales</taxon>
        <taxon>Sorangiineae</taxon>
        <taxon>Pendulisporaceae</taxon>
        <taxon>Pendulispora</taxon>
    </lineage>
</organism>
<dbReference type="PROSITE" id="PS51332">
    <property type="entry name" value="B12_BINDING"/>
    <property type="match status" value="1"/>
</dbReference>
<accession>A0ABZ2LDQ9</accession>
<dbReference type="SMART" id="SM00729">
    <property type="entry name" value="Elp3"/>
    <property type="match status" value="1"/>
</dbReference>
<evidence type="ECO:0000256" key="1">
    <source>
        <dbReference type="ARBA" id="ARBA00001966"/>
    </source>
</evidence>
<dbReference type="PANTHER" id="PTHR43409:SF7">
    <property type="entry name" value="BLL1977 PROTEIN"/>
    <property type="match status" value="1"/>
</dbReference>
<dbReference type="InterPro" id="IPR051198">
    <property type="entry name" value="BchE-like"/>
</dbReference>
<dbReference type="NCBIfam" id="TIGR04367">
    <property type="entry name" value="HpnR_B12_rSAM"/>
    <property type="match status" value="1"/>
</dbReference>
<dbReference type="Pfam" id="PF02310">
    <property type="entry name" value="B12-binding"/>
    <property type="match status" value="1"/>
</dbReference>
<dbReference type="PANTHER" id="PTHR43409">
    <property type="entry name" value="ANAEROBIC MAGNESIUM-PROTOPORPHYRIN IX MONOMETHYL ESTER CYCLASE-RELATED"/>
    <property type="match status" value="1"/>
</dbReference>
<evidence type="ECO:0000259" key="9">
    <source>
        <dbReference type="PROSITE" id="PS51918"/>
    </source>
</evidence>
<evidence type="ECO:0000256" key="7">
    <source>
        <dbReference type="ARBA" id="ARBA00023014"/>
    </source>
</evidence>
<dbReference type="PROSITE" id="PS51918">
    <property type="entry name" value="RADICAL_SAM"/>
    <property type="match status" value="1"/>
</dbReference>
<evidence type="ECO:0000256" key="5">
    <source>
        <dbReference type="ARBA" id="ARBA00022723"/>
    </source>
</evidence>
<dbReference type="SFLD" id="SFLDG01082">
    <property type="entry name" value="B12-binding_domain_containing"/>
    <property type="match status" value="1"/>
</dbReference>
<keyword evidence="5" id="KW-0479">Metal-binding</keyword>
<dbReference type="GO" id="GO:0008168">
    <property type="term" value="F:methyltransferase activity"/>
    <property type="evidence" value="ECO:0007669"/>
    <property type="project" value="UniProtKB-KW"/>
</dbReference>
<dbReference type="GO" id="GO:0032259">
    <property type="term" value="P:methylation"/>
    <property type="evidence" value="ECO:0007669"/>
    <property type="project" value="UniProtKB-KW"/>
</dbReference>
<dbReference type="Gene3D" id="3.20.20.70">
    <property type="entry name" value="Aldolase class I"/>
    <property type="match status" value="1"/>
</dbReference>
<dbReference type="InterPro" id="IPR006158">
    <property type="entry name" value="Cobalamin-bd"/>
</dbReference>
<proteinExistence type="predicted"/>
<dbReference type="SFLD" id="SFLDG01123">
    <property type="entry name" value="methyltransferase_(Class_B)"/>
    <property type="match status" value="1"/>
</dbReference>
<evidence type="ECO:0000256" key="2">
    <source>
        <dbReference type="ARBA" id="ARBA00022603"/>
    </source>
</evidence>
<dbReference type="InterPro" id="IPR058240">
    <property type="entry name" value="rSAM_sf"/>
</dbReference>
<evidence type="ECO:0000256" key="4">
    <source>
        <dbReference type="ARBA" id="ARBA00022691"/>
    </source>
</evidence>
<evidence type="ECO:0000256" key="6">
    <source>
        <dbReference type="ARBA" id="ARBA00023004"/>
    </source>
</evidence>
<dbReference type="SUPFAM" id="SSF102114">
    <property type="entry name" value="Radical SAM enzymes"/>
    <property type="match status" value="1"/>
</dbReference>
<feature type="domain" description="Radical SAM core" evidence="9">
    <location>
        <begin position="182"/>
        <end position="396"/>
    </location>
</feature>
<dbReference type="CDD" id="cd01335">
    <property type="entry name" value="Radical_SAM"/>
    <property type="match status" value="1"/>
</dbReference>
<dbReference type="Proteomes" id="UP001374803">
    <property type="component" value="Chromosome"/>
</dbReference>
<protein>
    <submittedName>
        <fullName evidence="10">Hopanoid C-3 methylase HpnR</fullName>
    </submittedName>
</protein>
<dbReference type="InterPro" id="IPR027564">
    <property type="entry name" value="HpnR_B12_rSAM"/>
</dbReference>
<sequence length="505" mass="57053">MKVLCVHPSGLMYTEIFLRLEPLGVELVAASVRRAGHDTRLLDLQAATHRDFFRILDDFRPDAVLFGMNYLANIPEVIDLCKATKARLPRTLTCVGGHSASFTARELLEHAAGGIDCVVRGEGEEAAPRVLDAWRDDPKSLHRLDGVMTLDGEGPPPKQIHSLDDLRPARDLLPHRKKYFIGVLDPAASIEFSRGCPWDCSFCSAWTFYGRSYRKVAPELCAEDLASIREEGVFIVDDVAFIQAEHGNAIADAIERRGLKKRYYLETRGDVLLRNKELFVRWKKLGLEYMFLGLEAIDAEGLKAFRKRVPLGKNFEALEYARSLGIMVAVNIIADPDWDEARFRVIREWALSVPEIVNISVNTPYPGTETFLTDAREFTTRDYRLFDIQHAVLPTKLPLARFYEELVKTQQVLNKKHLGVAALKATAAISARLLLQGQTNFVKMLWKFNSVYDPRRQLADHAQPVKYEMKLPVVSPTKKVDPRKLYVLPPNSKAAQANALITRET</sequence>
<keyword evidence="7" id="KW-0411">Iron-sulfur</keyword>
<evidence type="ECO:0000259" key="8">
    <source>
        <dbReference type="PROSITE" id="PS51332"/>
    </source>
</evidence>
<dbReference type="InterPro" id="IPR007197">
    <property type="entry name" value="rSAM"/>
</dbReference>
<dbReference type="CDD" id="cd02068">
    <property type="entry name" value="radical_SAM_B12_BD"/>
    <property type="match status" value="1"/>
</dbReference>
<reference evidence="10" key="1">
    <citation type="submission" date="2021-12" db="EMBL/GenBank/DDBJ databases">
        <title>Discovery of the Pendulisporaceae a myxobacterial family with distinct sporulation behavior and unique specialized metabolism.</title>
        <authorList>
            <person name="Garcia R."/>
            <person name="Popoff A."/>
            <person name="Bader C.D."/>
            <person name="Loehr J."/>
            <person name="Walesch S."/>
            <person name="Walt C."/>
            <person name="Boldt J."/>
            <person name="Bunk B."/>
            <person name="Haeckl F.J.F.P.J."/>
            <person name="Gunesch A.P."/>
            <person name="Birkelbach J."/>
            <person name="Nuebel U."/>
            <person name="Pietschmann T."/>
            <person name="Bach T."/>
            <person name="Mueller R."/>
        </authorList>
    </citation>
    <scope>NUCLEOTIDE SEQUENCE</scope>
    <source>
        <strain evidence="10">MSr11367</strain>
    </source>
</reference>
<dbReference type="RefSeq" id="WP_394838741.1">
    <property type="nucleotide sequence ID" value="NZ_CP089929.1"/>
</dbReference>
<keyword evidence="4" id="KW-0949">S-adenosyl-L-methionine</keyword>
<comment type="cofactor">
    <cofactor evidence="1">
        <name>[4Fe-4S] cluster</name>
        <dbReference type="ChEBI" id="CHEBI:49883"/>
    </cofactor>
</comment>
<dbReference type="InterPro" id="IPR006638">
    <property type="entry name" value="Elp3/MiaA/NifB-like_rSAM"/>
</dbReference>
<gene>
    <name evidence="10" type="primary">hpnR</name>
    <name evidence="10" type="ORF">LVJ94_17770</name>
</gene>
<evidence type="ECO:0000256" key="3">
    <source>
        <dbReference type="ARBA" id="ARBA00022679"/>
    </source>
</evidence>